<dbReference type="Gene3D" id="2.70.98.20">
    <property type="entry name" value="Copper amine oxidase, catalytic domain"/>
    <property type="match status" value="1"/>
</dbReference>
<accession>I4EVW9</accession>
<feature type="domain" description="Copper amine oxidase N3-terminal" evidence="15">
    <location>
        <begin position="108"/>
        <end position="205"/>
    </location>
</feature>
<dbReference type="GO" id="GO:0008131">
    <property type="term" value="F:primary methylamine oxidase activity"/>
    <property type="evidence" value="ECO:0007669"/>
    <property type="project" value="InterPro"/>
</dbReference>
<dbReference type="KEGG" id="mmar:MODMU_2097"/>
<name>I4EVW9_MODI5</name>
<dbReference type="HOGENOM" id="CLU_011500_3_2_11"/>
<dbReference type="Proteomes" id="UP000006461">
    <property type="component" value="Chromosome"/>
</dbReference>
<dbReference type="GO" id="GO:0048038">
    <property type="term" value="F:quinone binding"/>
    <property type="evidence" value="ECO:0007669"/>
    <property type="project" value="InterPro"/>
</dbReference>
<dbReference type="InterPro" id="IPR049948">
    <property type="entry name" value="Cu_Am_ox_TPQ-bd"/>
</dbReference>
<keyword evidence="17" id="KW-1185">Reference proteome</keyword>
<dbReference type="SUPFAM" id="SSF49998">
    <property type="entry name" value="Amine oxidase catalytic domain"/>
    <property type="match status" value="1"/>
</dbReference>
<evidence type="ECO:0000256" key="2">
    <source>
        <dbReference type="ARBA" id="ARBA00007983"/>
    </source>
</evidence>
<evidence type="ECO:0000256" key="5">
    <source>
        <dbReference type="ARBA" id="ARBA00022772"/>
    </source>
</evidence>
<dbReference type="OrthoDB" id="9772590at2"/>
<evidence type="ECO:0000256" key="8">
    <source>
        <dbReference type="ARBA" id="ARBA00023157"/>
    </source>
</evidence>
<dbReference type="InterPro" id="IPR036460">
    <property type="entry name" value="Cu_amine_oxidase_C_sf"/>
</dbReference>
<proteinExistence type="inferred from homology"/>
<feature type="compositionally biased region" description="Polar residues" evidence="12">
    <location>
        <begin position="668"/>
        <end position="678"/>
    </location>
</feature>
<comment type="cofactor">
    <cofactor evidence="1">
        <name>Cu cation</name>
        <dbReference type="ChEBI" id="CHEBI:23378"/>
    </cofactor>
</comment>
<dbReference type="eggNOG" id="COG3733">
    <property type="taxonomic scope" value="Bacteria"/>
</dbReference>
<feature type="domain" description="Copper amine oxidase N2-terminal" evidence="14">
    <location>
        <begin position="16"/>
        <end position="101"/>
    </location>
</feature>
<evidence type="ECO:0000313" key="16">
    <source>
        <dbReference type="EMBL" id="CCH87532.1"/>
    </source>
</evidence>
<keyword evidence="6 11" id="KW-0560">Oxidoreductase</keyword>
<keyword evidence="7 11" id="KW-0186">Copper</keyword>
<evidence type="ECO:0000259" key="14">
    <source>
        <dbReference type="Pfam" id="PF02727"/>
    </source>
</evidence>
<evidence type="ECO:0000259" key="15">
    <source>
        <dbReference type="Pfam" id="PF02728"/>
    </source>
</evidence>
<feature type="domain" description="Copper amine oxidase catalytic" evidence="13">
    <location>
        <begin position="237"/>
        <end position="640"/>
    </location>
</feature>
<dbReference type="InterPro" id="IPR015798">
    <property type="entry name" value="Cu_amine_oxidase_C"/>
</dbReference>
<evidence type="ECO:0000313" key="17">
    <source>
        <dbReference type="Proteomes" id="UP000006461"/>
    </source>
</evidence>
<reference evidence="16 17" key="1">
    <citation type="journal article" date="2012" name="J. Bacteriol.">
        <title>Genome Sequence of Radiation-Resistant Modestobacter marinus Strain BC501, a Representative Actinobacterium That Thrives on Calcareous Stone Surfaces.</title>
        <authorList>
            <person name="Normand P."/>
            <person name="Gury J."/>
            <person name="Pujic P."/>
            <person name="Chouaia B."/>
            <person name="Crotti E."/>
            <person name="Brusetti L."/>
            <person name="Daffonchio D."/>
            <person name="Vacherie B."/>
            <person name="Barbe V."/>
            <person name="Medigue C."/>
            <person name="Calteau A."/>
            <person name="Ghodhbane-Gtari F."/>
            <person name="Essoussi I."/>
            <person name="Nouioui I."/>
            <person name="Abbassi-Ghozzi I."/>
            <person name="Gtari M."/>
        </authorList>
    </citation>
    <scope>NUCLEOTIDE SEQUENCE [LARGE SCALE GENOMIC DNA]</scope>
    <source>
        <strain evidence="17">BC 501</strain>
    </source>
</reference>
<dbReference type="PATRIC" id="fig|477641.3.peg.1989"/>
<dbReference type="GO" id="GO:0009308">
    <property type="term" value="P:amine metabolic process"/>
    <property type="evidence" value="ECO:0007669"/>
    <property type="project" value="UniProtKB-UniRule"/>
</dbReference>
<dbReference type="PROSITE" id="PS01164">
    <property type="entry name" value="COPPER_AMINE_OXID_1"/>
    <property type="match status" value="1"/>
</dbReference>
<dbReference type="NCBIfam" id="NF008559">
    <property type="entry name" value="PRK11504.1"/>
    <property type="match status" value="1"/>
</dbReference>
<dbReference type="InterPro" id="IPR015800">
    <property type="entry name" value="Cu_amine_oxidase_N2"/>
</dbReference>
<evidence type="ECO:0000256" key="12">
    <source>
        <dbReference type="SAM" id="MobiDB-lite"/>
    </source>
</evidence>
<evidence type="ECO:0000256" key="1">
    <source>
        <dbReference type="ARBA" id="ARBA00001935"/>
    </source>
</evidence>
<dbReference type="SUPFAM" id="SSF54416">
    <property type="entry name" value="Amine oxidase N-terminal region"/>
    <property type="match status" value="2"/>
</dbReference>
<dbReference type="FunFam" id="2.70.98.20:FF:000001">
    <property type="entry name" value="Amine oxidase"/>
    <property type="match status" value="1"/>
</dbReference>
<evidence type="ECO:0000259" key="13">
    <source>
        <dbReference type="Pfam" id="PF01179"/>
    </source>
</evidence>
<dbReference type="PANTHER" id="PTHR10638:SF41">
    <property type="entry name" value="AMINE OXIDASE"/>
    <property type="match status" value="1"/>
</dbReference>
<gene>
    <name evidence="16" type="primary">maoI</name>
    <name evidence="16" type="ordered locus">MODMU_2097</name>
</gene>
<comment type="cofactor">
    <cofactor evidence="11">
        <name>Cu cation</name>
        <dbReference type="ChEBI" id="CHEBI:23378"/>
    </cofactor>
    <text evidence="11">Contains 1 topaquinone per subunit.</text>
</comment>
<dbReference type="Pfam" id="PF02727">
    <property type="entry name" value="Cu_amine_oxidN2"/>
    <property type="match status" value="1"/>
</dbReference>
<dbReference type="GO" id="GO:0005507">
    <property type="term" value="F:copper ion binding"/>
    <property type="evidence" value="ECO:0007669"/>
    <property type="project" value="InterPro"/>
</dbReference>
<dbReference type="Gene3D" id="3.10.450.40">
    <property type="match status" value="2"/>
</dbReference>
<dbReference type="InterPro" id="IPR000269">
    <property type="entry name" value="Cu_amine_oxidase"/>
</dbReference>
<evidence type="ECO:0000256" key="3">
    <source>
        <dbReference type="ARBA" id="ARBA00011738"/>
    </source>
</evidence>
<dbReference type="EC" id="1.4.3.-" evidence="11"/>
<evidence type="ECO:0000256" key="6">
    <source>
        <dbReference type="ARBA" id="ARBA00023002"/>
    </source>
</evidence>
<dbReference type="EMBL" id="FO203431">
    <property type="protein sequence ID" value="CCH87532.1"/>
    <property type="molecule type" value="Genomic_DNA"/>
</dbReference>
<keyword evidence="5 9" id="KW-0801">TPQ</keyword>
<protein>
    <recommendedName>
        <fullName evidence="11">Amine oxidase</fullName>
        <ecNumber evidence="11">1.4.3.-</ecNumber>
    </recommendedName>
</protein>
<comment type="similarity">
    <text evidence="2 11">Belongs to the copper/topaquinone oxidase family.</text>
</comment>
<feature type="modified residue" description="2',4',5'-topaquinone" evidence="10">
    <location>
        <position position="398"/>
    </location>
</feature>
<sequence length="678" mass="75396">MAVQFPDVETTTSSAPLAPLSADEISRASAVLRDQRDLGPRVRFVSVTLQEPTKSEVLGWQRGESAAPERSAFAVLYDRDAQQTIETVVSLASGVVTSWRVVEGVQPGVMLEEFFATEEITRADPRWQEAMRKRGVTDFSLAMIDPWAAGYDIEDPLGRRLIRPLTFVRSRADDNGYARPVEGLIVLVDLDLMEVVDVRDHGVVPLPPKAGNYMPELMVDDDNRPAHTAVRDDVRPIEITQPEGPSFTVDGHAVSWQKWRLQVGYSPREGLVLHQVGYEDRGRVRPVLYRASLSEMYIPYADPAPTHRIKNVFDEGEYGVGLLLNPLQLGCDCLGEIHYFDAVANDQDGQPVTIPNAICMHEEDFGVGWKHTDFRTEKMEVRRSRRLVVSCFATVGNYEYGFFWYLYTDGTIQFEVKLTGVISTGAVAPGEQPRFGNLVAPGLYGPHHQHFFNVRLDMQVDGEGNSVYEVDSVPLPPGEDNPYGNAWVTQKTLLARESEAQRLIDPFAARTWQVVNPSSVNELGQPVGYKLMPGDNVLPMQQEGSQAYDRAQFAYKHLWVTRNTPGELFAAGDYPNQSQRPGGLPEFVKADRSLEDTDVVVWYSFGAHHIVRPEDWPVMPVSTIGFHLKPVGFFDGNPALDMPRSTPACHAEGDADASCHDTAPGETVGQSAREQVAE</sequence>
<dbReference type="InterPro" id="IPR016182">
    <property type="entry name" value="Cu_amine_oxidase_N-reg"/>
</dbReference>
<comment type="PTM">
    <text evidence="10 11">Topaquinone (TPQ) is generated by copper-dependent autoxidation of a specific tyrosyl residue.</text>
</comment>
<keyword evidence="8" id="KW-1015">Disulfide bond</keyword>
<evidence type="ECO:0000256" key="11">
    <source>
        <dbReference type="RuleBase" id="RU000672"/>
    </source>
</evidence>
<dbReference type="PANTHER" id="PTHR10638">
    <property type="entry name" value="COPPER AMINE OXIDASE"/>
    <property type="match status" value="1"/>
</dbReference>
<dbReference type="Pfam" id="PF02728">
    <property type="entry name" value="Cu_amine_oxidN3"/>
    <property type="match status" value="1"/>
</dbReference>
<dbReference type="STRING" id="477641.MODMU_2097"/>
<feature type="active site" description="Schiff-base intermediate with substrate; via topaquinone" evidence="9">
    <location>
        <position position="398"/>
    </location>
</feature>
<evidence type="ECO:0000256" key="7">
    <source>
        <dbReference type="ARBA" id="ARBA00023008"/>
    </source>
</evidence>
<dbReference type="AlphaFoldDB" id="I4EVW9"/>
<dbReference type="InterPro" id="IPR015802">
    <property type="entry name" value="Cu_amine_oxidase_N3"/>
</dbReference>
<evidence type="ECO:0000256" key="9">
    <source>
        <dbReference type="PIRSR" id="PIRSR600269-50"/>
    </source>
</evidence>
<evidence type="ECO:0000256" key="4">
    <source>
        <dbReference type="ARBA" id="ARBA00022723"/>
    </source>
</evidence>
<keyword evidence="4 11" id="KW-0479">Metal-binding</keyword>
<comment type="subunit">
    <text evidence="3">Homodimer.</text>
</comment>
<feature type="region of interest" description="Disordered" evidence="12">
    <location>
        <begin position="645"/>
        <end position="678"/>
    </location>
</feature>
<evidence type="ECO:0000256" key="10">
    <source>
        <dbReference type="PIRSR" id="PIRSR600269-51"/>
    </source>
</evidence>
<dbReference type="Pfam" id="PF01179">
    <property type="entry name" value="Cu_amine_oxid"/>
    <property type="match status" value="1"/>
</dbReference>
<feature type="active site" description="Proton acceptor" evidence="9">
    <location>
        <position position="314"/>
    </location>
</feature>
<organism evidence="16 17">
    <name type="scientific">Modestobacter italicus (strain DSM 44449 / CECT 9708 / BC 501)</name>
    <dbReference type="NCBI Taxonomy" id="2732864"/>
    <lineage>
        <taxon>Bacteria</taxon>
        <taxon>Bacillati</taxon>
        <taxon>Actinomycetota</taxon>
        <taxon>Actinomycetes</taxon>
        <taxon>Geodermatophilales</taxon>
        <taxon>Geodermatophilaceae</taxon>
        <taxon>Modestobacter</taxon>
    </lineage>
</organism>
<dbReference type="OMA" id="VHVGFNY"/>